<dbReference type="GO" id="GO:0005634">
    <property type="term" value="C:nucleus"/>
    <property type="evidence" value="ECO:0007669"/>
    <property type="project" value="UniProtKB-SubCell"/>
</dbReference>
<comment type="function">
    <text evidence="1">May play a role in microtubule-mediated transport or vesicle function.</text>
</comment>
<keyword evidence="8" id="KW-1185">Reference proteome</keyword>
<evidence type="ECO:0000256" key="1">
    <source>
        <dbReference type="ARBA" id="ARBA00002907"/>
    </source>
</evidence>
<name>A0AA88HE16_ARTSF</name>
<dbReference type="InterPro" id="IPR016024">
    <property type="entry name" value="ARM-type_fold"/>
</dbReference>
<protein>
    <submittedName>
        <fullName evidence="7">Uncharacterized protein</fullName>
    </submittedName>
</protein>
<accession>A0AA88HE16</accession>
<dbReference type="Pfam" id="PF20926">
    <property type="entry name" value="Htt_N-HEAT_1"/>
    <property type="match status" value="1"/>
</dbReference>
<sequence length="2230" mass="253225">MNKLRKAAEMIKGSQYPALKDDIYFKQQAKLSQINGYLFTITSGEACDSKEFAQDLSSALEQLFNYFDDEDSSVRLAADTVIIQIIKSLKETQSNRILVELKNIIKISSSPRILRTALARFGDASFLIKPQKRRAFLQSLLPCLAALVSRPEEMVIEGISHFIKKSMPHLGVYLAEKDFEMIMDPLIGQLSSLSPSIRRQCAYSIADMVENSSRTQWHFTHMIERILDFLKQADEEFAANEKPSIIGYLECLKALFKLKVPSATIPQELHYKVVFRLGCVIKYVNSALPSALETLDAFLVQNLSILRDIKDEIEPTLGTEETIANPYRVTTDHLVKIVAGDVLPPLNRSNTRLTATSCLQSLIGFQVIPHGMETLVENLVRQNSLEDLILGIRLSGTCICHLDNSTDAVQKFLGIILMGLKSGETSHIRSSLQALSACIPVLMDKNDVDFKNIFECIFVVSGNSYWLIKCSVLEVIKNCNFTKIFFRTNSCGIQENVLSIFVDYLSSEDVRLRTEASKALVQTVPKFFVPSDTVNNSLVMLSTIRGDVIDPAFPKITEEVSRLPSSFIPTEVNIASARNLNVVLKRIWVEISRTENKDSLEGYIQALEVLASTFTPCSYVSCWMNVGGSRPVLDLLHGHAVAENINCLSQLLSLSGKLLAVESVSGISRSEPVFEAHRNGLLDTAIRILSVFHAVYDDHFASLAPQKASTFPRHFLSPTRKVGSDRGSTERKLLTLNGSGYMWSQSYYVRLYESVRSLWRNSKLSFENTSEEKFLRLLMSTLDVTSIILEISPVSQSTKHYEEILLYLKSCLHFLPAKSTHTANQVLKSLFGYSFFTCIKEGRFSESKPNTLGDDAIEDSLLAQKPYYRPAGKMRIVSLISCSRPPEKLMLATTIVKFEPFVKKVLELYTTTSNTLVQVEILYLVQHLVNIGVSSSLLGPDQVFLKHVIQQLEFLEKWTIPSSDVLLPALFAFLFSVSKAKPDFSPKPILSITRVVQLWRTLIEKQKNMHKALEVGVLVVKEVFETGSRINAEVESCRNVIIEVLKNLELDENVAEMFTSILGQWKQYNSSRYKEVSDLVFHKLLHSSSILSYDILESLVDNCDLLYDFSLSVLKNRQDLSESIAVNFNILVIVIKLIWCCYRHEEDKPDTTRLLDILTFARDVLLKFLYFYVARKGSIEGVRYFLHKVLIEFRNIKDLVLPDSQFIFSAIAKFYGKLGDLALETTFIYFMSDPDVETFPHMSDFYGALYKIQLVIIHCQKLNVTLEDFCKLKRTLFGLYDIEIVAANLKKMMDEYPEMYFEMALEVINKQPSLAKQITRFILNNQKLPHNAAMLRFLRSIIDGANPCLQRYIKTKLKKKLYECDFGKIDTEEIKGFLQSDEILPLNTSRRTIETIEDAVVMLGFTPTPSFVQKEKLERAVEDFQPSLNLLKNLVNSVSSNVIIKWGKRLLELSSPEGDYLLKLLQIVLKVKDEITQMQLIKEYLRVLPRSLEITAKKPSAIRLRYLAVVDQLFVACTKYGLEEELLNHVPVILSCLKHELSSYYHFEESIEDYNLIKEMVKLIDEDPSLKELSPQLSKVCRRLLIFAVRLCCHSKIVLPEEDEDSSESSRLSPTSVQSLQDEDVIRTFNKRIATFGWRSRFDFEEYWMMYLSVLNANMNVQELRNDEAKIIIGVTCEVIEGVTSLLQQSLLWPVPGNPVVSQYLFETPGFHNAFLSTSDGTKMQQMLESISNQVDEGSGFEVVTTDRLNFAGQVSAKFLISSIQVNDPTNLIECSSVFKDSVTFRTYQSMLQDSSLDVRSCIHFLVDLYDQLLKREVSFELHLGLIKSILSLSDFFCEVSKFEWMYSNFINFLRKYQDDEAVCLPYLLAGLAKSSIVLPSEKIHWDEIKKVLVIAIQSPFPKSQFYGLQAVVYMLQCPLESHPSIVGTAGEHLLRYLPNQVSALLSGNLCVVEGILLWFKLGFYLAEYHREKITNYDLVGTVLNQSLTCLVRGNLPPELRLLLLDGILRLAVSGLSHTCYRLIGNYSMKSLKSPSAEVFRTGTSLLMIFYYTGFHYSSCQDEREEINLLSMECIGILFDRFKSGTTLEAAMIASFIGSWLCQVLTLEMALNRAICEFSCIDKNRRIQMAQVVNQVFSYARASGQAEKISNWVTLGAESLFARESLWYMTCILILASTDDLIRNLNIGSLSEDCEDVFHLVFNNFCSQTCKDQAERLKRIADKKLNTIKD</sequence>
<dbReference type="PANTHER" id="PTHR10170">
    <property type="entry name" value="HUNTINGTON DISEASE PROTEIN"/>
    <property type="match status" value="1"/>
</dbReference>
<dbReference type="SUPFAM" id="SSF48371">
    <property type="entry name" value="ARM repeat"/>
    <property type="match status" value="1"/>
</dbReference>
<dbReference type="EMBL" id="JAVRJZ010000017">
    <property type="protein sequence ID" value="KAK2710320.1"/>
    <property type="molecule type" value="Genomic_DNA"/>
</dbReference>
<dbReference type="Pfam" id="PF12372">
    <property type="entry name" value="Htt_N-HEAT"/>
    <property type="match status" value="2"/>
</dbReference>
<dbReference type="Proteomes" id="UP001187531">
    <property type="component" value="Unassembled WGS sequence"/>
</dbReference>
<dbReference type="InterPro" id="IPR028426">
    <property type="entry name" value="Huntingtin_fam"/>
</dbReference>
<organism evidence="7 8">
    <name type="scientific">Artemia franciscana</name>
    <name type="common">Brine shrimp</name>
    <name type="synonym">Artemia sanfranciscana</name>
    <dbReference type="NCBI Taxonomy" id="6661"/>
    <lineage>
        <taxon>Eukaryota</taxon>
        <taxon>Metazoa</taxon>
        <taxon>Ecdysozoa</taxon>
        <taxon>Arthropoda</taxon>
        <taxon>Crustacea</taxon>
        <taxon>Branchiopoda</taxon>
        <taxon>Anostraca</taxon>
        <taxon>Artemiidae</taxon>
        <taxon>Artemia</taxon>
    </lineage>
</organism>
<reference evidence="7" key="1">
    <citation type="submission" date="2023-07" db="EMBL/GenBank/DDBJ databases">
        <title>Chromosome-level genome assembly of Artemia franciscana.</title>
        <authorList>
            <person name="Jo E."/>
        </authorList>
    </citation>
    <scope>NUCLEOTIDE SEQUENCE</scope>
    <source>
        <tissue evidence="7">Whole body</tissue>
    </source>
</reference>
<proteinExistence type="inferred from homology"/>
<keyword evidence="5" id="KW-0963">Cytoplasm</keyword>
<comment type="caution">
    <text evidence="7">The sequence shown here is derived from an EMBL/GenBank/DDBJ whole genome shotgun (WGS) entry which is preliminary data.</text>
</comment>
<dbReference type="PANTHER" id="PTHR10170:SF10">
    <property type="entry name" value="HUNTINGTIN"/>
    <property type="match status" value="1"/>
</dbReference>
<dbReference type="Gene3D" id="1.25.10.10">
    <property type="entry name" value="Leucine-rich Repeat Variant"/>
    <property type="match status" value="1"/>
</dbReference>
<keyword evidence="6" id="KW-0539">Nucleus</keyword>
<evidence type="ECO:0000313" key="7">
    <source>
        <dbReference type="EMBL" id="KAK2710320.1"/>
    </source>
</evidence>
<comment type="subcellular location">
    <subcellularLocation>
        <location evidence="3">Cytoplasm</location>
    </subcellularLocation>
    <subcellularLocation>
        <location evidence="2">Nucleus</location>
    </subcellularLocation>
</comment>
<dbReference type="InterPro" id="IPR011989">
    <property type="entry name" value="ARM-like"/>
</dbReference>
<comment type="similarity">
    <text evidence="4">Belongs to the huntingtin family.</text>
</comment>
<dbReference type="InterPro" id="IPR024613">
    <property type="entry name" value="Huntingtin_N_HEAT_rpt-2"/>
</dbReference>
<evidence type="ECO:0000313" key="8">
    <source>
        <dbReference type="Proteomes" id="UP001187531"/>
    </source>
</evidence>
<evidence type="ECO:0000256" key="3">
    <source>
        <dbReference type="ARBA" id="ARBA00004496"/>
    </source>
</evidence>
<dbReference type="InterPro" id="IPR048413">
    <property type="entry name" value="Htt_C-HEAT_rpt"/>
</dbReference>
<evidence type="ECO:0000256" key="5">
    <source>
        <dbReference type="ARBA" id="ARBA00022490"/>
    </source>
</evidence>
<evidence type="ECO:0000256" key="6">
    <source>
        <dbReference type="ARBA" id="ARBA00023242"/>
    </source>
</evidence>
<gene>
    <name evidence="7" type="ORF">QYM36_013839</name>
</gene>
<evidence type="ECO:0000256" key="4">
    <source>
        <dbReference type="ARBA" id="ARBA00007153"/>
    </source>
</evidence>
<evidence type="ECO:0000256" key="2">
    <source>
        <dbReference type="ARBA" id="ARBA00004123"/>
    </source>
</evidence>
<dbReference type="InterPro" id="IPR048411">
    <property type="entry name" value="Htt_N_HEAT_rpt-1"/>
</dbReference>
<dbReference type="GO" id="GO:0005737">
    <property type="term" value="C:cytoplasm"/>
    <property type="evidence" value="ECO:0007669"/>
    <property type="project" value="UniProtKB-SubCell"/>
</dbReference>
<dbReference type="Pfam" id="PF20927">
    <property type="entry name" value="Htt_C-HEAT"/>
    <property type="match status" value="2"/>
</dbReference>